<comment type="catalytic activity">
    <reaction evidence="7 9">
        <text>N-(5-phospho-beta-D-ribosyl)anthranilate + diphosphate = 5-phospho-alpha-D-ribose 1-diphosphate + anthranilate</text>
        <dbReference type="Rhea" id="RHEA:11768"/>
        <dbReference type="ChEBI" id="CHEBI:16567"/>
        <dbReference type="ChEBI" id="CHEBI:18277"/>
        <dbReference type="ChEBI" id="CHEBI:33019"/>
        <dbReference type="ChEBI" id="CHEBI:58017"/>
        <dbReference type="EC" id="2.4.2.18"/>
    </reaction>
</comment>
<dbReference type="GO" id="GO:0004048">
    <property type="term" value="F:anthranilate phosphoribosyltransferase activity"/>
    <property type="evidence" value="ECO:0007669"/>
    <property type="project" value="UniProtKB-UniRule"/>
</dbReference>
<reference evidence="13 14" key="1">
    <citation type="submission" date="2013-12" db="EMBL/GenBank/DDBJ databases">
        <authorList>
            <person name="Stott M."/>
        </authorList>
    </citation>
    <scope>NUCLEOTIDE SEQUENCE [LARGE SCALE GENOMIC DNA]</scope>
    <source>
        <strain evidence="13 14">K22</strain>
    </source>
</reference>
<feature type="binding site" evidence="9">
    <location>
        <position position="118"/>
    </location>
    <ligand>
        <name>Mg(2+)</name>
        <dbReference type="ChEBI" id="CHEBI:18420"/>
        <label>1</label>
    </ligand>
</feature>
<dbReference type="OrthoDB" id="9806430at2"/>
<dbReference type="InterPro" id="IPR005940">
    <property type="entry name" value="Anthranilate_Pribosyl_Tfrase"/>
</dbReference>
<evidence type="ECO:0000256" key="9">
    <source>
        <dbReference type="HAMAP-Rule" id="MF_00211"/>
    </source>
</evidence>
<dbReference type="EMBL" id="CBXV010000006">
    <property type="protein sequence ID" value="CDM65718.1"/>
    <property type="molecule type" value="Genomic_DNA"/>
</dbReference>
<evidence type="ECO:0000256" key="10">
    <source>
        <dbReference type="SAM" id="MobiDB-lite"/>
    </source>
</evidence>
<dbReference type="GO" id="GO:0005829">
    <property type="term" value="C:cytosol"/>
    <property type="evidence" value="ECO:0007669"/>
    <property type="project" value="TreeGrafter"/>
</dbReference>
<keyword evidence="9" id="KW-0479">Metal-binding</keyword>
<feature type="domain" description="Glycosyl transferase family 3 N-terminal" evidence="12">
    <location>
        <begin position="30"/>
        <end position="91"/>
    </location>
</feature>
<dbReference type="InterPro" id="IPR000312">
    <property type="entry name" value="Glycosyl_Trfase_fam3"/>
</dbReference>
<gene>
    <name evidence="9" type="primary">trpD</name>
    <name evidence="13" type="ORF">PYK22_01724</name>
</gene>
<comment type="pathway">
    <text evidence="1 9">Amino-acid biosynthesis; L-tryptophan biosynthesis; L-tryptophan from chorismate: step 2/5.</text>
</comment>
<organism evidence="13 14">
    <name type="scientific">Pyrinomonas methylaliphatogenes</name>
    <dbReference type="NCBI Taxonomy" id="454194"/>
    <lineage>
        <taxon>Bacteria</taxon>
        <taxon>Pseudomonadati</taxon>
        <taxon>Acidobacteriota</taxon>
        <taxon>Blastocatellia</taxon>
        <taxon>Blastocatellales</taxon>
        <taxon>Pyrinomonadaceae</taxon>
        <taxon>Pyrinomonas</taxon>
    </lineage>
</organism>
<comment type="similarity">
    <text evidence="8">In the C-terminal section; belongs to the anthranilate phosphoribosyltransferase family.</text>
</comment>
<evidence type="ECO:0000313" key="14">
    <source>
        <dbReference type="Proteomes" id="UP000031518"/>
    </source>
</evidence>
<dbReference type="InterPro" id="IPR036320">
    <property type="entry name" value="Glycosyl_Trfase_fam3_N_dom_sf"/>
</dbReference>
<dbReference type="GO" id="GO:0000287">
    <property type="term" value="F:magnesium ion binding"/>
    <property type="evidence" value="ECO:0007669"/>
    <property type="project" value="UniProtKB-UniRule"/>
</dbReference>
<feature type="domain" description="Glycosyl transferase family 3" evidence="11">
    <location>
        <begin position="100"/>
        <end position="351"/>
    </location>
</feature>
<evidence type="ECO:0000256" key="5">
    <source>
        <dbReference type="ARBA" id="ARBA00022822"/>
    </source>
</evidence>
<evidence type="ECO:0000256" key="7">
    <source>
        <dbReference type="ARBA" id="ARBA00052328"/>
    </source>
</evidence>
<keyword evidence="4 9" id="KW-0808">Transferase</keyword>
<dbReference type="SUPFAM" id="SSF47648">
    <property type="entry name" value="Nucleoside phosphorylase/phosphoribosyltransferase N-terminal domain"/>
    <property type="match status" value="1"/>
</dbReference>
<feature type="binding site" evidence="9">
    <location>
        <position position="106"/>
    </location>
    <ligand>
        <name>anthranilate</name>
        <dbReference type="ChEBI" id="CHEBI:16567"/>
        <label>1</label>
    </ligand>
</feature>
<name>A0A0B6WWP9_9BACT</name>
<evidence type="ECO:0000256" key="4">
    <source>
        <dbReference type="ARBA" id="ARBA00022679"/>
    </source>
</evidence>
<evidence type="ECO:0000313" key="13">
    <source>
        <dbReference type="EMBL" id="CDM65718.1"/>
    </source>
</evidence>
<keyword evidence="5 9" id="KW-0822">Tryptophan biosynthesis</keyword>
<keyword evidence="6 9" id="KW-0057">Aromatic amino acid biosynthesis</keyword>
<keyword evidence="3 9" id="KW-0328">Glycosyltransferase</keyword>
<keyword evidence="14" id="KW-1185">Reference proteome</keyword>
<feature type="binding site" evidence="9">
    <location>
        <begin position="116"/>
        <end position="119"/>
    </location>
    <ligand>
        <name>5-phospho-alpha-D-ribose 1-diphosphate</name>
        <dbReference type="ChEBI" id="CHEBI:58017"/>
    </ligand>
</feature>
<dbReference type="NCBIfam" id="TIGR01245">
    <property type="entry name" value="trpD"/>
    <property type="match status" value="1"/>
</dbReference>
<feature type="region of interest" description="Disordered" evidence="10">
    <location>
        <begin position="1"/>
        <end position="23"/>
    </location>
</feature>
<feature type="binding site" evidence="9">
    <location>
        <position position="106"/>
    </location>
    <ligand>
        <name>5-phospho-alpha-D-ribose 1-diphosphate</name>
        <dbReference type="ChEBI" id="CHEBI:58017"/>
    </ligand>
</feature>
<feature type="binding site" evidence="9">
    <location>
        <position position="192"/>
    </location>
    <ligand>
        <name>anthranilate</name>
        <dbReference type="ChEBI" id="CHEBI:16567"/>
        <label>2</label>
    </ligand>
</feature>
<feature type="binding site" evidence="9">
    <location>
        <position position="252"/>
    </location>
    <ligand>
        <name>Mg(2+)</name>
        <dbReference type="ChEBI" id="CHEBI:18420"/>
        <label>2</label>
    </ligand>
</feature>
<evidence type="ECO:0000256" key="1">
    <source>
        <dbReference type="ARBA" id="ARBA00004907"/>
    </source>
</evidence>
<dbReference type="Proteomes" id="UP000031518">
    <property type="component" value="Unassembled WGS sequence"/>
</dbReference>
<evidence type="ECO:0000259" key="12">
    <source>
        <dbReference type="Pfam" id="PF02885"/>
    </source>
</evidence>
<sequence length="367" mass="38681">MSEERNVGRPAWLLPTPQRRDEPPATGIKALLLRLMRGESLQRQEASSLLDALLAGDATDAQIAAALVALAVKGETVEELAGLAEAMRARAVKIRSQHRVFIDTAGTGSSYAKTFNVSTAAAFVIAGAGLPVAKHGSRAATSRSGSADVLTALGVNVSVAPEISERCLNEIGICFMFAPLYHRATARVVSVRRELGVHTTFNLLGPLTNPAGAPRQIIGVWHPGLVQLIAHTLAQLGTERAWVVHGRDGLDEVTLAERTVVAEAEGGQVRSFEIAPEDFGLSPSALDRLRGGDAETNARIIREVLEGRRRDAARALVIANAAAALFVGGRAENLREAARLAEQSIDSGAALEKLTSLVAATQNVPAA</sequence>
<evidence type="ECO:0000256" key="8">
    <source>
        <dbReference type="ARBA" id="ARBA00061188"/>
    </source>
</evidence>
<keyword evidence="9" id="KW-0460">Magnesium</keyword>
<dbReference type="AlphaFoldDB" id="A0A0B6WWP9"/>
<proteinExistence type="inferred from homology"/>
<dbReference type="InterPro" id="IPR035902">
    <property type="entry name" value="Nuc_phospho_transferase"/>
</dbReference>
<dbReference type="FunFam" id="3.40.1030.10:FF:000002">
    <property type="entry name" value="Anthranilate phosphoribosyltransferase"/>
    <property type="match status" value="1"/>
</dbReference>
<evidence type="ECO:0000259" key="11">
    <source>
        <dbReference type="Pfam" id="PF00591"/>
    </source>
</evidence>
<accession>A0A0B6WWP9</accession>
<dbReference type="HAMAP" id="MF_00211">
    <property type="entry name" value="TrpD"/>
    <property type="match status" value="1"/>
</dbReference>
<dbReference type="EC" id="2.4.2.18" evidence="9"/>
<dbReference type="PANTHER" id="PTHR43285">
    <property type="entry name" value="ANTHRANILATE PHOSPHORIBOSYLTRANSFERASE"/>
    <property type="match status" value="1"/>
</dbReference>
<comment type="function">
    <text evidence="9">Catalyzes the transfer of the phosphoribosyl group of 5-phosphorylribose-1-pyrophosphate (PRPP) to anthranilate to yield N-(5'-phosphoribosyl)-anthranilate (PRA).</text>
</comment>
<dbReference type="GO" id="GO:0000162">
    <property type="term" value="P:L-tryptophan biosynthetic process"/>
    <property type="evidence" value="ECO:0007669"/>
    <property type="project" value="UniProtKB-UniRule"/>
</dbReference>
<comment type="similarity">
    <text evidence="9">Belongs to the anthranilate phosphoribosyltransferase family.</text>
</comment>
<dbReference type="Gene3D" id="3.40.1030.10">
    <property type="entry name" value="Nucleoside phosphorylase/phosphoribosyltransferase catalytic domain"/>
    <property type="match status" value="1"/>
</dbReference>
<dbReference type="UniPathway" id="UPA00035">
    <property type="reaction ID" value="UER00041"/>
</dbReference>
<protein>
    <recommendedName>
        <fullName evidence="9">Anthranilate phosphoribosyltransferase</fullName>
        <ecNumber evidence="9">2.4.2.18</ecNumber>
    </recommendedName>
</protein>
<reference evidence="13 14" key="2">
    <citation type="submission" date="2015-01" db="EMBL/GenBank/DDBJ databases">
        <title>Complete genome sequence of Pyrinomonas methylaliphatogenes type strain K22T.</title>
        <authorList>
            <person name="Lee K.C.Y."/>
            <person name="Power J.F."/>
            <person name="Dunfield P.F."/>
            <person name="Morgan X.C."/>
            <person name="Huttenhower C."/>
            <person name="Stott M.B."/>
        </authorList>
    </citation>
    <scope>NUCLEOTIDE SEQUENCE [LARGE SCALE GENOMIC DNA]</scope>
    <source>
        <strain evidence="13 14">K22</strain>
    </source>
</reference>
<dbReference type="RefSeq" id="WP_083437726.1">
    <property type="nucleotide sequence ID" value="NZ_CBXV010000006.1"/>
</dbReference>
<feature type="binding site" evidence="9">
    <location>
        <position position="251"/>
    </location>
    <ligand>
        <name>Mg(2+)</name>
        <dbReference type="ChEBI" id="CHEBI:18420"/>
        <label>2</label>
    </ligand>
</feature>
<keyword evidence="2 9" id="KW-0028">Amino-acid biosynthesis</keyword>
<dbReference type="InterPro" id="IPR017459">
    <property type="entry name" value="Glycosyl_Trfase_fam3_N_dom"/>
</dbReference>
<feature type="binding site" evidence="9">
    <location>
        <begin position="134"/>
        <end position="142"/>
    </location>
    <ligand>
        <name>5-phospho-alpha-D-ribose 1-diphosphate</name>
        <dbReference type="ChEBI" id="CHEBI:58017"/>
    </ligand>
</feature>
<feature type="binding site" evidence="9">
    <location>
        <position position="114"/>
    </location>
    <ligand>
        <name>5-phospho-alpha-D-ribose 1-diphosphate</name>
        <dbReference type="ChEBI" id="CHEBI:58017"/>
    </ligand>
</feature>
<comment type="subunit">
    <text evidence="9">Homodimer.</text>
</comment>
<dbReference type="STRING" id="454194.PYK22_01724"/>
<comment type="caution">
    <text evidence="9">Lacks conserved residue(s) required for the propagation of feature annotation.</text>
</comment>
<dbReference type="Pfam" id="PF02885">
    <property type="entry name" value="Glycos_trans_3N"/>
    <property type="match status" value="1"/>
</dbReference>
<evidence type="ECO:0000256" key="2">
    <source>
        <dbReference type="ARBA" id="ARBA00022605"/>
    </source>
</evidence>
<comment type="cofactor">
    <cofactor evidence="9">
        <name>Mg(2+)</name>
        <dbReference type="ChEBI" id="CHEBI:18420"/>
    </cofactor>
    <text evidence="9">Binds 2 magnesium ions per monomer.</text>
</comment>
<dbReference type="SUPFAM" id="SSF52418">
    <property type="entry name" value="Nucleoside phosphorylase/phosphoribosyltransferase catalytic domain"/>
    <property type="match status" value="1"/>
</dbReference>
<feature type="binding site" evidence="9">
    <location>
        <position position="252"/>
    </location>
    <ligand>
        <name>Mg(2+)</name>
        <dbReference type="ChEBI" id="CHEBI:18420"/>
        <label>1</label>
    </ligand>
</feature>
<dbReference type="Gene3D" id="1.20.970.10">
    <property type="entry name" value="Transferase, Pyrimidine Nucleoside Phosphorylase, Chain C"/>
    <property type="match status" value="1"/>
</dbReference>
<dbReference type="PANTHER" id="PTHR43285:SF2">
    <property type="entry name" value="ANTHRANILATE PHOSPHORIBOSYLTRANSFERASE"/>
    <property type="match status" value="1"/>
</dbReference>
<dbReference type="Pfam" id="PF00591">
    <property type="entry name" value="Glycos_transf_3"/>
    <property type="match status" value="1"/>
</dbReference>
<evidence type="ECO:0000256" key="3">
    <source>
        <dbReference type="ARBA" id="ARBA00022676"/>
    </source>
</evidence>
<feature type="binding site" evidence="9">
    <location>
        <position position="146"/>
    </location>
    <ligand>
        <name>5-phospho-alpha-D-ribose 1-diphosphate</name>
        <dbReference type="ChEBI" id="CHEBI:58017"/>
    </ligand>
</feature>
<evidence type="ECO:0000256" key="6">
    <source>
        <dbReference type="ARBA" id="ARBA00023141"/>
    </source>
</evidence>